<sequence>MRIRNVKRSWAVASAVALLGLTGAGVALAADAGTAPPPPPPRLPVVQQPPAPCADDDRDDDRWDRDDVADRWDDCFDDDCFEHGRFLPGQVPGVPQASRPLPKGWPVDCDDDDDGPGDD</sequence>
<evidence type="ECO:0008006" key="5">
    <source>
        <dbReference type="Google" id="ProtNLM"/>
    </source>
</evidence>
<organism evidence="3 4">
    <name type="scientific">Saccharopolyspora rosea</name>
    <dbReference type="NCBI Taxonomy" id="524884"/>
    <lineage>
        <taxon>Bacteria</taxon>
        <taxon>Bacillati</taxon>
        <taxon>Actinomycetota</taxon>
        <taxon>Actinomycetes</taxon>
        <taxon>Pseudonocardiales</taxon>
        <taxon>Pseudonocardiaceae</taxon>
        <taxon>Saccharopolyspora</taxon>
    </lineage>
</organism>
<feature type="region of interest" description="Disordered" evidence="1">
    <location>
        <begin position="29"/>
        <end position="65"/>
    </location>
</feature>
<gene>
    <name evidence="3" type="ORF">ACFQ16_00750</name>
</gene>
<name>A0ABW3FIE3_9PSEU</name>
<evidence type="ECO:0000313" key="3">
    <source>
        <dbReference type="EMBL" id="MFD0918261.1"/>
    </source>
</evidence>
<dbReference type="EMBL" id="JBHTIW010000001">
    <property type="protein sequence ID" value="MFD0918261.1"/>
    <property type="molecule type" value="Genomic_DNA"/>
</dbReference>
<dbReference type="Proteomes" id="UP001597018">
    <property type="component" value="Unassembled WGS sequence"/>
</dbReference>
<feature type="compositionally biased region" description="Pro residues" evidence="1">
    <location>
        <begin position="35"/>
        <end position="52"/>
    </location>
</feature>
<feature type="signal peptide" evidence="2">
    <location>
        <begin position="1"/>
        <end position="29"/>
    </location>
</feature>
<evidence type="ECO:0000256" key="1">
    <source>
        <dbReference type="SAM" id="MobiDB-lite"/>
    </source>
</evidence>
<proteinExistence type="predicted"/>
<evidence type="ECO:0000313" key="4">
    <source>
        <dbReference type="Proteomes" id="UP001597018"/>
    </source>
</evidence>
<reference evidence="4" key="1">
    <citation type="journal article" date="2019" name="Int. J. Syst. Evol. Microbiol.">
        <title>The Global Catalogue of Microorganisms (GCM) 10K type strain sequencing project: providing services to taxonomists for standard genome sequencing and annotation.</title>
        <authorList>
            <consortium name="The Broad Institute Genomics Platform"/>
            <consortium name="The Broad Institute Genome Sequencing Center for Infectious Disease"/>
            <person name="Wu L."/>
            <person name="Ma J."/>
        </authorList>
    </citation>
    <scope>NUCLEOTIDE SEQUENCE [LARGE SCALE GENOMIC DNA]</scope>
    <source>
        <strain evidence="4">CCUG 56401</strain>
    </source>
</reference>
<keyword evidence="4" id="KW-1185">Reference proteome</keyword>
<feature type="region of interest" description="Disordered" evidence="1">
    <location>
        <begin position="86"/>
        <end position="119"/>
    </location>
</feature>
<evidence type="ECO:0000256" key="2">
    <source>
        <dbReference type="SAM" id="SignalP"/>
    </source>
</evidence>
<accession>A0ABW3FIE3</accession>
<dbReference type="RefSeq" id="WP_263250109.1">
    <property type="nucleotide sequence ID" value="NZ_BAABLT010000034.1"/>
</dbReference>
<feature type="chain" id="PRO_5046754190" description="Secreted protein" evidence="2">
    <location>
        <begin position="30"/>
        <end position="119"/>
    </location>
</feature>
<feature type="compositionally biased region" description="Acidic residues" evidence="1">
    <location>
        <begin position="108"/>
        <end position="119"/>
    </location>
</feature>
<keyword evidence="2" id="KW-0732">Signal</keyword>
<comment type="caution">
    <text evidence="3">The sequence shown here is derived from an EMBL/GenBank/DDBJ whole genome shotgun (WGS) entry which is preliminary data.</text>
</comment>
<protein>
    <recommendedName>
        <fullName evidence="5">Secreted protein</fullName>
    </recommendedName>
</protein>